<dbReference type="GO" id="GO:0005634">
    <property type="term" value="C:nucleus"/>
    <property type="evidence" value="ECO:0007669"/>
    <property type="project" value="TreeGrafter"/>
</dbReference>
<dbReference type="GO" id="GO:0001139">
    <property type="term" value="F:RNA polymerase II complex recruiting activity"/>
    <property type="evidence" value="ECO:0007669"/>
    <property type="project" value="TreeGrafter"/>
</dbReference>
<dbReference type="OrthoDB" id="436852at2759"/>
<dbReference type="GO" id="GO:0031440">
    <property type="term" value="P:regulation of mRNA 3'-end processing"/>
    <property type="evidence" value="ECO:0007669"/>
    <property type="project" value="TreeGrafter"/>
</dbReference>
<evidence type="ECO:0000313" key="3">
    <source>
        <dbReference type="EMBL" id="ETW78745.1"/>
    </source>
</evidence>
<name>W4K080_HETIT</name>
<dbReference type="Gene3D" id="1.10.472.30">
    <property type="entry name" value="Transcription elongation factor S-II, central domain"/>
    <property type="match status" value="1"/>
</dbReference>
<dbReference type="AlphaFoldDB" id="W4K080"/>
<dbReference type="FunCoup" id="W4K080">
    <property type="interactions" value="179"/>
</dbReference>
<dbReference type="PROSITE" id="PS51321">
    <property type="entry name" value="TFIIS_CENTRAL"/>
    <property type="match status" value="1"/>
</dbReference>
<feature type="compositionally biased region" description="Gly residues" evidence="1">
    <location>
        <begin position="812"/>
        <end position="825"/>
    </location>
</feature>
<dbReference type="GeneID" id="20668755"/>
<dbReference type="RefSeq" id="XP_009549056.1">
    <property type="nucleotide sequence ID" value="XM_009550761.1"/>
</dbReference>
<dbReference type="GO" id="GO:0006362">
    <property type="term" value="P:transcription elongation by RNA polymerase I"/>
    <property type="evidence" value="ECO:0007669"/>
    <property type="project" value="TreeGrafter"/>
</dbReference>
<feature type="compositionally biased region" description="Basic residues" evidence="1">
    <location>
        <begin position="780"/>
        <end position="790"/>
    </location>
</feature>
<feature type="compositionally biased region" description="Pro residues" evidence="1">
    <location>
        <begin position="686"/>
        <end position="710"/>
    </location>
</feature>
<evidence type="ECO:0000259" key="2">
    <source>
        <dbReference type="PROSITE" id="PS51321"/>
    </source>
</evidence>
<feature type="compositionally biased region" description="Basic and acidic residues" evidence="1">
    <location>
        <begin position="792"/>
        <end position="801"/>
    </location>
</feature>
<keyword evidence="4" id="KW-1185">Reference proteome</keyword>
<dbReference type="PANTHER" id="PTHR11477">
    <property type="entry name" value="TRANSCRIPTION FACTOR S-II ZINC FINGER DOMAIN-CONTAINING PROTEIN"/>
    <property type="match status" value="1"/>
</dbReference>
<feature type="region of interest" description="Disordered" evidence="1">
    <location>
        <begin position="685"/>
        <end position="825"/>
    </location>
</feature>
<evidence type="ECO:0000313" key="4">
    <source>
        <dbReference type="Proteomes" id="UP000030671"/>
    </source>
</evidence>
<feature type="region of interest" description="Disordered" evidence="1">
    <location>
        <begin position="293"/>
        <end position="325"/>
    </location>
</feature>
<feature type="compositionally biased region" description="Low complexity" evidence="1">
    <location>
        <begin position="294"/>
        <end position="306"/>
    </location>
</feature>
<feature type="region of interest" description="Disordered" evidence="1">
    <location>
        <begin position="360"/>
        <end position="400"/>
    </location>
</feature>
<feature type="compositionally biased region" description="Polar residues" evidence="1">
    <location>
        <begin position="117"/>
        <end position="134"/>
    </location>
</feature>
<dbReference type="SMART" id="SM00510">
    <property type="entry name" value="TFS2M"/>
    <property type="match status" value="1"/>
</dbReference>
<feature type="domain" description="TFIIS central" evidence="2">
    <location>
        <begin position="18"/>
        <end position="162"/>
    </location>
</feature>
<protein>
    <recommendedName>
        <fullName evidence="2">TFIIS central domain-containing protein</fullName>
    </recommendedName>
</protein>
<dbReference type="eggNOG" id="KOG1634">
    <property type="taxonomic scope" value="Eukaryota"/>
</dbReference>
<dbReference type="SUPFAM" id="SSF46942">
    <property type="entry name" value="Elongation factor TFIIS domain 2"/>
    <property type="match status" value="1"/>
</dbReference>
<feature type="region of interest" description="Disordered" evidence="1">
    <location>
        <begin position="192"/>
        <end position="271"/>
    </location>
</feature>
<dbReference type="GO" id="GO:0031564">
    <property type="term" value="P:transcription antitermination"/>
    <property type="evidence" value="ECO:0007669"/>
    <property type="project" value="TreeGrafter"/>
</dbReference>
<dbReference type="EMBL" id="KI925461">
    <property type="protein sequence ID" value="ETW78745.1"/>
    <property type="molecule type" value="Genomic_DNA"/>
</dbReference>
<dbReference type="Pfam" id="PF07500">
    <property type="entry name" value="TFIIS_M"/>
    <property type="match status" value="1"/>
</dbReference>
<dbReference type="Pfam" id="PF07744">
    <property type="entry name" value="SPOC"/>
    <property type="match status" value="1"/>
</dbReference>
<sequence>PPSKRPRSESTTPGEDATRKYCIGKLADVLVPVFKRHPVVEGGVEKAPEELDEEETAFVEERARAYAAELERCVFETYAEPDKFGKASAAGKYKERFRMLTFNLPHANRVPLHKRITSGTLSPRELSSMSSNDLASEEEQQSIRQAEQESLAHSILQRAVLPRAKITHKGLQDIEVDDPGVGSSVDLARDVGLPPLLPSTRPPVRTASGSVPPESPVVHTPVSATWGAPPPLPLDGMASEHHQHHHHHHPGSGSGGMSAHPLYSPAEPDFSQSHVEGELNLDDLIHMDDELADAAAGPSGTTPTASQTRSTPEGSPPATVPGLVSAPTLTGISPFAASMPDMPPRASFDLNALWTAPKAEEPAARPLTPSPQPDASQAGGPHRDGDVQMDGGPGSVEGMEDVAEPQDQDFDMFLGKDEDEKPAPVAPTPQEVFDALPQVWSGVLNMPLDSTIPQETHVLARQIGGRPLEQSSALWRTLFPAETLRIEGRVPVQNTAQYLVTSRMNALKEYIAVAFTPSSDADHNGFKLLGEFLINKDRHGLIFPWGQRGKDWGKELYVIPLLASHPIPEYVELLDHLRLPRERSTDCMVGIWVLNRGKLAPPPPQISQQPPPVQLPFSLPLSLPSLSRVTPPYNTQPMFLPHAPSPAIPGLASLIEPATLAAEVASLTPEQISLMMEALRKTVNLAPPPPAPAPAPGPQPGPSHFPPYPQQPINQPWPQSIPGFLTSNSPGNPSAPPPNSLGPPPPSFNPGPYHPRQEQYGDPPPGAPYGRGGQSERGPRGPRVRARGGRGRGNDDFRRSSDSGWSRRGRGRGGSSGVGSGSPER</sequence>
<feature type="non-terminal residue" evidence="3">
    <location>
        <position position="825"/>
    </location>
</feature>
<proteinExistence type="predicted"/>
<gene>
    <name evidence="3" type="ORF">HETIRDRAFT_235764</name>
</gene>
<dbReference type="STRING" id="747525.W4K080"/>
<feature type="non-terminal residue" evidence="3">
    <location>
        <position position="1"/>
    </location>
</feature>
<dbReference type="KEGG" id="hir:HETIRDRAFT_235764"/>
<dbReference type="PANTHER" id="PTHR11477:SF11">
    <property type="entry name" value="TRANSCRIPTION FACTOR BYE1"/>
    <property type="match status" value="1"/>
</dbReference>
<dbReference type="GO" id="GO:0000977">
    <property type="term" value="F:RNA polymerase II transcription regulatory region sequence-specific DNA binding"/>
    <property type="evidence" value="ECO:0007669"/>
    <property type="project" value="TreeGrafter"/>
</dbReference>
<feature type="region of interest" description="Disordered" evidence="1">
    <location>
        <begin position="114"/>
        <end position="149"/>
    </location>
</feature>
<dbReference type="InterPro" id="IPR003618">
    <property type="entry name" value="TFIIS_cen_dom"/>
</dbReference>
<accession>W4K080</accession>
<dbReference type="GO" id="GO:0006368">
    <property type="term" value="P:transcription elongation by RNA polymerase II"/>
    <property type="evidence" value="ECO:0007669"/>
    <property type="project" value="TreeGrafter"/>
</dbReference>
<organism evidence="3 4">
    <name type="scientific">Heterobasidion irregulare (strain TC 32-1)</name>
    <dbReference type="NCBI Taxonomy" id="747525"/>
    <lineage>
        <taxon>Eukaryota</taxon>
        <taxon>Fungi</taxon>
        <taxon>Dikarya</taxon>
        <taxon>Basidiomycota</taxon>
        <taxon>Agaricomycotina</taxon>
        <taxon>Agaricomycetes</taxon>
        <taxon>Russulales</taxon>
        <taxon>Bondarzewiaceae</taxon>
        <taxon>Heterobasidion</taxon>
        <taxon>Heterobasidion annosum species complex</taxon>
    </lineage>
</organism>
<dbReference type="CDD" id="cd21538">
    <property type="entry name" value="SPOC_TFIIS"/>
    <property type="match status" value="1"/>
</dbReference>
<dbReference type="Proteomes" id="UP000030671">
    <property type="component" value="Unassembled WGS sequence"/>
</dbReference>
<dbReference type="HOGENOM" id="CLU_011239_0_0_1"/>
<dbReference type="InterPro" id="IPR012921">
    <property type="entry name" value="SPOC_C"/>
</dbReference>
<evidence type="ECO:0000256" key="1">
    <source>
        <dbReference type="SAM" id="MobiDB-lite"/>
    </source>
</evidence>
<reference evidence="3 4" key="1">
    <citation type="journal article" date="2012" name="New Phytol.">
        <title>Insight into trade-off between wood decay and parasitism from the genome of a fungal forest pathogen.</title>
        <authorList>
            <person name="Olson A."/>
            <person name="Aerts A."/>
            <person name="Asiegbu F."/>
            <person name="Belbahri L."/>
            <person name="Bouzid O."/>
            <person name="Broberg A."/>
            <person name="Canback B."/>
            <person name="Coutinho P.M."/>
            <person name="Cullen D."/>
            <person name="Dalman K."/>
            <person name="Deflorio G."/>
            <person name="van Diepen L.T."/>
            <person name="Dunand C."/>
            <person name="Duplessis S."/>
            <person name="Durling M."/>
            <person name="Gonthier P."/>
            <person name="Grimwood J."/>
            <person name="Fossdal C.G."/>
            <person name="Hansson D."/>
            <person name="Henrissat B."/>
            <person name="Hietala A."/>
            <person name="Himmelstrand K."/>
            <person name="Hoffmeister D."/>
            <person name="Hogberg N."/>
            <person name="James T.Y."/>
            <person name="Karlsson M."/>
            <person name="Kohler A."/>
            <person name="Kues U."/>
            <person name="Lee Y.H."/>
            <person name="Lin Y.C."/>
            <person name="Lind M."/>
            <person name="Lindquist E."/>
            <person name="Lombard V."/>
            <person name="Lucas S."/>
            <person name="Lunden K."/>
            <person name="Morin E."/>
            <person name="Murat C."/>
            <person name="Park J."/>
            <person name="Raffaello T."/>
            <person name="Rouze P."/>
            <person name="Salamov A."/>
            <person name="Schmutz J."/>
            <person name="Solheim H."/>
            <person name="Stahlberg J."/>
            <person name="Velez H."/>
            <person name="de Vries R.P."/>
            <person name="Wiebenga A."/>
            <person name="Woodward S."/>
            <person name="Yakovlev I."/>
            <person name="Garbelotto M."/>
            <person name="Martin F."/>
            <person name="Grigoriev I.V."/>
            <person name="Stenlid J."/>
        </authorList>
    </citation>
    <scope>NUCLEOTIDE SEQUENCE [LARGE SCALE GENOMIC DNA]</scope>
    <source>
        <strain evidence="3 4">TC 32-1</strain>
    </source>
</reference>
<dbReference type="InterPro" id="IPR036575">
    <property type="entry name" value="TFIIS_cen_dom_sf"/>
</dbReference>
<feature type="compositionally biased region" description="Pro residues" evidence="1">
    <location>
        <begin position="733"/>
        <end position="753"/>
    </location>
</feature>
<dbReference type="InParanoid" id="W4K080"/>